<protein>
    <submittedName>
        <fullName evidence="1">Triphosphate pyrophosphohydrolase-like protein</fullName>
    </submittedName>
</protein>
<organism evidence="1">
    <name type="scientific">Siphoviridae sp. cttpk5</name>
    <dbReference type="NCBI Taxonomy" id="2826496"/>
    <lineage>
        <taxon>Viruses</taxon>
        <taxon>Duplodnaviria</taxon>
        <taxon>Heunggongvirae</taxon>
        <taxon>Uroviricota</taxon>
        <taxon>Caudoviricetes</taxon>
    </lineage>
</organism>
<accession>A0A8S5NJD3</accession>
<evidence type="ECO:0000313" key="1">
    <source>
        <dbReference type="EMBL" id="DAD94187.1"/>
    </source>
</evidence>
<name>A0A8S5NJD3_9CAUD</name>
<dbReference type="EMBL" id="BK015174">
    <property type="protein sequence ID" value="DAD94187.1"/>
    <property type="molecule type" value="Genomic_DNA"/>
</dbReference>
<sequence length="86" mass="9487">MSKIKKVGFGYTVPKERYQEAAENIQKLGAMYAEYLRKKNFDGLGAQDAQELMADILLACTALLYVAEFAADKCHMVPLPGKDGKA</sequence>
<proteinExistence type="predicted"/>
<reference evidence="1" key="1">
    <citation type="journal article" date="2021" name="Proc. Natl. Acad. Sci. U.S.A.">
        <title>A Catalog of Tens of Thousands of Viruses from Human Metagenomes Reveals Hidden Associations with Chronic Diseases.</title>
        <authorList>
            <person name="Tisza M.J."/>
            <person name="Buck C.B."/>
        </authorList>
    </citation>
    <scope>NUCLEOTIDE SEQUENCE</scope>
    <source>
        <strain evidence="1">Cttpk5</strain>
    </source>
</reference>